<organism evidence="2 3">
    <name type="scientific">Cercospora beticola</name>
    <name type="common">Sugarbeet leaf spot fungus</name>
    <dbReference type="NCBI Taxonomy" id="122368"/>
    <lineage>
        <taxon>Eukaryota</taxon>
        <taxon>Fungi</taxon>
        <taxon>Dikarya</taxon>
        <taxon>Ascomycota</taxon>
        <taxon>Pezizomycotina</taxon>
        <taxon>Dothideomycetes</taxon>
        <taxon>Dothideomycetidae</taxon>
        <taxon>Mycosphaerellales</taxon>
        <taxon>Mycosphaerellaceae</taxon>
        <taxon>Cercospora</taxon>
    </lineage>
</organism>
<name>A0A2G5HGR8_CERBT</name>
<feature type="region of interest" description="Disordered" evidence="1">
    <location>
        <begin position="77"/>
        <end position="112"/>
    </location>
</feature>
<feature type="region of interest" description="Disordered" evidence="1">
    <location>
        <begin position="1"/>
        <end position="64"/>
    </location>
</feature>
<sequence>MDLHHLHQRLVRTSTSVEAGTCSPPDLHRSRQRSSRPRSNRTNSAPEERVSYPATNSSPQAVAPLPLYSSRCSSMAERSSESVPSLTEFSSRCSPIPSSAATPPALPCKSPLRNSSVIDQGANRRDSILGPAIALCDELLSESRETTEKVEQVKGPTS</sequence>
<feature type="compositionally biased region" description="Basic residues" evidence="1">
    <location>
        <begin position="30"/>
        <end position="39"/>
    </location>
</feature>
<proteinExistence type="predicted"/>
<dbReference type="Proteomes" id="UP000230605">
    <property type="component" value="Chromosome 7"/>
</dbReference>
<reference evidence="2 3" key="1">
    <citation type="submission" date="2015-10" db="EMBL/GenBank/DDBJ databases">
        <title>The cercosporin biosynthetic gene cluster was horizontally transferred to several fungal lineages and shown to be expanded in Cercospora beticola based on microsynteny with recipient genomes.</title>
        <authorList>
            <person name="De Jonge R."/>
            <person name="Ebert M.K."/>
            <person name="Suttle J.C."/>
            <person name="Jurick Ii W.M."/>
            <person name="Secor G.A."/>
            <person name="Thomma B.P."/>
            <person name="Van De Peer Y."/>
            <person name="Bolton M.D."/>
        </authorList>
    </citation>
    <scope>NUCLEOTIDE SEQUENCE [LARGE SCALE GENOMIC DNA]</scope>
    <source>
        <strain evidence="2 3">09-40</strain>
    </source>
</reference>
<feature type="compositionally biased region" description="Low complexity" evidence="1">
    <location>
        <begin position="94"/>
        <end position="103"/>
    </location>
</feature>
<comment type="caution">
    <text evidence="2">The sequence shown here is derived from an EMBL/GenBank/DDBJ whole genome shotgun (WGS) entry which is preliminary data.</text>
</comment>
<evidence type="ECO:0000313" key="2">
    <source>
        <dbReference type="EMBL" id="PIA91443.1"/>
    </source>
</evidence>
<feature type="compositionally biased region" description="Basic residues" evidence="1">
    <location>
        <begin position="1"/>
        <end position="10"/>
    </location>
</feature>
<evidence type="ECO:0000313" key="3">
    <source>
        <dbReference type="Proteomes" id="UP000230605"/>
    </source>
</evidence>
<gene>
    <name evidence="2" type="ORF">CB0940_09710</name>
</gene>
<protein>
    <submittedName>
        <fullName evidence="2">Uncharacterized protein</fullName>
    </submittedName>
</protein>
<evidence type="ECO:0000256" key="1">
    <source>
        <dbReference type="SAM" id="MobiDB-lite"/>
    </source>
</evidence>
<dbReference type="AlphaFoldDB" id="A0A2G5HGR8"/>
<dbReference type="EMBL" id="LKMD01000106">
    <property type="protein sequence ID" value="PIA91443.1"/>
    <property type="molecule type" value="Genomic_DNA"/>
</dbReference>
<accession>A0A2G5HGR8</accession>
<dbReference type="OrthoDB" id="10585361at2759"/>